<feature type="compositionally biased region" description="Basic residues" evidence="1">
    <location>
        <begin position="269"/>
        <end position="282"/>
    </location>
</feature>
<comment type="caution">
    <text evidence="2">The sequence shown here is derived from an EMBL/GenBank/DDBJ whole genome shotgun (WGS) entry which is preliminary data.</text>
</comment>
<protein>
    <submittedName>
        <fullName evidence="2">Uncharacterized protein</fullName>
    </submittedName>
</protein>
<organism evidence="2 3">
    <name type="scientific">Fistulifera solaris</name>
    <name type="common">Oleaginous diatom</name>
    <dbReference type="NCBI Taxonomy" id="1519565"/>
    <lineage>
        <taxon>Eukaryota</taxon>
        <taxon>Sar</taxon>
        <taxon>Stramenopiles</taxon>
        <taxon>Ochrophyta</taxon>
        <taxon>Bacillariophyta</taxon>
        <taxon>Bacillariophyceae</taxon>
        <taxon>Bacillariophycidae</taxon>
        <taxon>Naviculales</taxon>
        <taxon>Naviculaceae</taxon>
        <taxon>Fistulifera</taxon>
    </lineage>
</organism>
<name>A0A1Z5KT09_FISSO</name>
<feature type="compositionally biased region" description="Acidic residues" evidence="1">
    <location>
        <begin position="301"/>
        <end position="315"/>
    </location>
</feature>
<feature type="compositionally biased region" description="Basic and acidic residues" evidence="1">
    <location>
        <begin position="258"/>
        <end position="268"/>
    </location>
</feature>
<feature type="compositionally biased region" description="Basic and acidic residues" evidence="1">
    <location>
        <begin position="359"/>
        <end position="369"/>
    </location>
</feature>
<evidence type="ECO:0000313" key="2">
    <source>
        <dbReference type="EMBL" id="GAX29429.1"/>
    </source>
</evidence>
<accession>A0A1Z5KT09</accession>
<reference evidence="2 3" key="1">
    <citation type="journal article" date="2015" name="Plant Cell">
        <title>Oil accumulation by the oleaginous diatom Fistulifera solaris as revealed by the genome and transcriptome.</title>
        <authorList>
            <person name="Tanaka T."/>
            <person name="Maeda Y."/>
            <person name="Veluchamy A."/>
            <person name="Tanaka M."/>
            <person name="Abida H."/>
            <person name="Marechal E."/>
            <person name="Bowler C."/>
            <person name="Muto M."/>
            <person name="Sunaga Y."/>
            <person name="Tanaka M."/>
            <person name="Yoshino T."/>
            <person name="Taniguchi T."/>
            <person name="Fukuda Y."/>
            <person name="Nemoto M."/>
            <person name="Matsumoto M."/>
            <person name="Wong P.S."/>
            <person name="Aburatani S."/>
            <person name="Fujibuchi W."/>
        </authorList>
    </citation>
    <scope>NUCLEOTIDE SEQUENCE [LARGE SCALE GENOMIC DNA]</scope>
    <source>
        <strain evidence="2 3">JPCC DA0580</strain>
    </source>
</reference>
<dbReference type="EMBL" id="BDSP01000289">
    <property type="protein sequence ID" value="GAX29429.1"/>
    <property type="molecule type" value="Genomic_DNA"/>
</dbReference>
<feature type="region of interest" description="Disordered" evidence="1">
    <location>
        <begin position="446"/>
        <end position="498"/>
    </location>
</feature>
<dbReference type="AlphaFoldDB" id="A0A1Z5KT09"/>
<evidence type="ECO:0000256" key="1">
    <source>
        <dbReference type="SAM" id="MobiDB-lite"/>
    </source>
</evidence>
<dbReference type="InParanoid" id="A0A1Z5KT09"/>
<feature type="compositionally biased region" description="Polar residues" evidence="1">
    <location>
        <begin position="67"/>
        <end position="81"/>
    </location>
</feature>
<gene>
    <name evidence="2" type="ORF">FisN_16Hh130</name>
</gene>
<feature type="compositionally biased region" description="Acidic residues" evidence="1">
    <location>
        <begin position="54"/>
        <end position="64"/>
    </location>
</feature>
<sequence>MATTISRLGRAATVADEGEKRSRCPSKRRGRRPSLRSSVGPEAEVMPKNLMSSVDDEGSDDDEALLFSNNGSSNSRASTGAQRRGVNHIKSPDGRQGMKKAQSADAVLQSPETGRSSKLRGSGNRRALNTNELLSPKSRALHSPNAEGTRSSKPRTTRSSSPSRGASRRGTRTSRSGSAETKDRSPSRRERRRSRGGKETSSPQKLKPVSKLDDSDSEDDRRPLSYMGGIHSRQSNKNAGNDDEIDFLSDYSSATEDESARGGEDSARRERRKREGSRRQHRSSISGNSRRASRRSILPADDNEFGTEYADEDEEKLERRERRKKTPSPTKHSSSQRGGRTKGGRPDALQFSPSNQRASRADRISDHILHNSTLPSADDTETEVDYTENAADDEPILAGASGRRRTRLSMDVLRADIQASEAEGRKPTVDGKRIEADMADAMQRLEAHDAEASKKKKKGLGKLLSMFKRGDNSESGYESSASTSSARDPNRGLARHRSRLVKNVLPHTLLDDSESELQDVDLFLK</sequence>
<feature type="region of interest" description="Disordered" evidence="1">
    <location>
        <begin position="1"/>
        <end position="400"/>
    </location>
</feature>
<feature type="compositionally biased region" description="Acidic residues" evidence="1">
    <location>
        <begin position="378"/>
        <end position="395"/>
    </location>
</feature>
<dbReference type="Proteomes" id="UP000198406">
    <property type="component" value="Unassembled WGS sequence"/>
</dbReference>
<evidence type="ECO:0000313" key="3">
    <source>
        <dbReference type="Proteomes" id="UP000198406"/>
    </source>
</evidence>
<feature type="compositionally biased region" description="Basic residues" evidence="1">
    <location>
        <begin position="23"/>
        <end position="34"/>
    </location>
</feature>
<feature type="compositionally biased region" description="Low complexity" evidence="1">
    <location>
        <begin position="473"/>
        <end position="486"/>
    </location>
</feature>
<keyword evidence="3" id="KW-1185">Reference proteome</keyword>
<proteinExistence type="predicted"/>
<feature type="compositionally biased region" description="Basic and acidic residues" evidence="1">
    <location>
        <begin position="210"/>
        <end position="223"/>
    </location>
</feature>